<dbReference type="EMBL" id="GBXM01014970">
    <property type="protein sequence ID" value="JAH93607.1"/>
    <property type="molecule type" value="Transcribed_RNA"/>
</dbReference>
<proteinExistence type="predicted"/>
<reference evidence="1" key="1">
    <citation type="submission" date="2014-11" db="EMBL/GenBank/DDBJ databases">
        <authorList>
            <person name="Amaro Gonzalez C."/>
        </authorList>
    </citation>
    <scope>NUCLEOTIDE SEQUENCE</scope>
</reference>
<reference evidence="1" key="2">
    <citation type="journal article" date="2015" name="Fish Shellfish Immunol.">
        <title>Early steps in the European eel (Anguilla anguilla)-Vibrio vulnificus interaction in the gills: Role of the RtxA13 toxin.</title>
        <authorList>
            <person name="Callol A."/>
            <person name="Pajuelo D."/>
            <person name="Ebbesson L."/>
            <person name="Teles M."/>
            <person name="MacKenzie S."/>
            <person name="Amaro C."/>
        </authorList>
    </citation>
    <scope>NUCLEOTIDE SEQUENCE</scope>
</reference>
<sequence length="80" mass="9058">MRESGMRELFDHHFLHVPDITSFMCPTSLPSCARHHFLHVPHITSFMCPTSLPSCDRVLAEPGRDSLFQILSFTTTAPFA</sequence>
<organism evidence="1">
    <name type="scientific">Anguilla anguilla</name>
    <name type="common">European freshwater eel</name>
    <name type="synonym">Muraena anguilla</name>
    <dbReference type="NCBI Taxonomy" id="7936"/>
    <lineage>
        <taxon>Eukaryota</taxon>
        <taxon>Metazoa</taxon>
        <taxon>Chordata</taxon>
        <taxon>Craniata</taxon>
        <taxon>Vertebrata</taxon>
        <taxon>Euteleostomi</taxon>
        <taxon>Actinopterygii</taxon>
        <taxon>Neopterygii</taxon>
        <taxon>Teleostei</taxon>
        <taxon>Anguilliformes</taxon>
        <taxon>Anguillidae</taxon>
        <taxon>Anguilla</taxon>
    </lineage>
</organism>
<dbReference type="AlphaFoldDB" id="A0A0E9WTA0"/>
<name>A0A0E9WTA0_ANGAN</name>
<evidence type="ECO:0000313" key="1">
    <source>
        <dbReference type="EMBL" id="JAH93607.1"/>
    </source>
</evidence>
<protein>
    <submittedName>
        <fullName evidence="1">Uncharacterized protein</fullName>
    </submittedName>
</protein>
<accession>A0A0E9WTA0</accession>